<dbReference type="Gene3D" id="3.40.50.1820">
    <property type="entry name" value="alpha/beta hydrolase"/>
    <property type="match status" value="1"/>
</dbReference>
<dbReference type="STRING" id="326297.Sama_0075"/>
<reference evidence="2 3" key="1">
    <citation type="submission" date="2006-12" db="EMBL/GenBank/DDBJ databases">
        <title>Complete sequence of Shewanella amazonensis SB2B.</title>
        <authorList>
            <consortium name="US DOE Joint Genome Institute"/>
            <person name="Copeland A."/>
            <person name="Lucas S."/>
            <person name="Lapidus A."/>
            <person name="Barry K."/>
            <person name="Detter J.C."/>
            <person name="Glavina del Rio T."/>
            <person name="Hammon N."/>
            <person name="Israni S."/>
            <person name="Dalin E."/>
            <person name="Tice H."/>
            <person name="Pitluck S."/>
            <person name="Munk A.C."/>
            <person name="Brettin T."/>
            <person name="Bruce D."/>
            <person name="Han C."/>
            <person name="Tapia R."/>
            <person name="Gilna P."/>
            <person name="Schmutz J."/>
            <person name="Larimer F."/>
            <person name="Land M."/>
            <person name="Hauser L."/>
            <person name="Kyrpides N."/>
            <person name="Mikhailova N."/>
            <person name="Fredrickson J."/>
            <person name="Richardson P."/>
        </authorList>
    </citation>
    <scope>NUCLEOTIDE SEQUENCE [LARGE SCALE GENOMIC DNA]</scope>
    <source>
        <strain evidence="3">ATCC BAA-1098 / SB2B</strain>
    </source>
</reference>
<evidence type="ECO:0008006" key="4">
    <source>
        <dbReference type="Google" id="ProtNLM"/>
    </source>
</evidence>
<evidence type="ECO:0000313" key="2">
    <source>
        <dbReference type="EMBL" id="ABL98287.1"/>
    </source>
</evidence>
<dbReference type="SUPFAM" id="SSF53474">
    <property type="entry name" value="alpha/beta-Hydrolases"/>
    <property type="match status" value="1"/>
</dbReference>
<gene>
    <name evidence="2" type="ordered locus">Sama_0075</name>
</gene>
<dbReference type="eggNOG" id="COG2819">
    <property type="taxonomic scope" value="Bacteria"/>
</dbReference>
<dbReference type="KEGG" id="saz:Sama_0075"/>
<dbReference type="Pfam" id="PF00756">
    <property type="entry name" value="Esterase"/>
    <property type="match status" value="1"/>
</dbReference>
<organism evidence="2 3">
    <name type="scientific">Shewanella amazonensis (strain ATCC BAA-1098 / SB2B)</name>
    <dbReference type="NCBI Taxonomy" id="326297"/>
    <lineage>
        <taxon>Bacteria</taxon>
        <taxon>Pseudomonadati</taxon>
        <taxon>Pseudomonadota</taxon>
        <taxon>Gammaproteobacteria</taxon>
        <taxon>Alteromonadales</taxon>
        <taxon>Shewanellaceae</taxon>
        <taxon>Shewanella</taxon>
    </lineage>
</organism>
<dbReference type="OrthoDB" id="9784036at2"/>
<keyword evidence="1" id="KW-0732">Signal</keyword>
<dbReference type="RefSeq" id="WP_011758198.1">
    <property type="nucleotide sequence ID" value="NC_008700.1"/>
</dbReference>
<dbReference type="InterPro" id="IPR029058">
    <property type="entry name" value="AB_hydrolase_fold"/>
</dbReference>
<proteinExistence type="predicted"/>
<evidence type="ECO:0000256" key="1">
    <source>
        <dbReference type="SAM" id="SignalP"/>
    </source>
</evidence>
<accession>A1S1N1</accession>
<feature type="chain" id="PRO_5002637045" description="Esterase" evidence="1">
    <location>
        <begin position="25"/>
        <end position="400"/>
    </location>
</feature>
<dbReference type="InterPro" id="IPR000801">
    <property type="entry name" value="Esterase-like"/>
</dbReference>
<dbReference type="Proteomes" id="UP000009175">
    <property type="component" value="Chromosome"/>
</dbReference>
<evidence type="ECO:0000313" key="3">
    <source>
        <dbReference type="Proteomes" id="UP000009175"/>
    </source>
</evidence>
<dbReference type="AlphaFoldDB" id="A1S1N1"/>
<protein>
    <recommendedName>
        <fullName evidence="4">Esterase</fullName>
    </recommendedName>
</protein>
<dbReference type="ESTHER" id="sheam-a1s1n1">
    <property type="family name" value="A85-IroE-IroD-Fes-Yiel"/>
</dbReference>
<name>A1S1N1_SHEAM</name>
<keyword evidence="3" id="KW-1185">Reference proteome</keyword>
<feature type="signal peptide" evidence="1">
    <location>
        <begin position="1"/>
        <end position="24"/>
    </location>
</feature>
<dbReference type="EMBL" id="CP000507">
    <property type="protein sequence ID" value="ABL98287.1"/>
    <property type="molecule type" value="Genomic_DNA"/>
</dbReference>
<sequence length="400" mass="43609">MRIIITLLLGSLLSVCALSPQVQAAARLSSDSIEIRSPLLGDEPATFTITLPANYGEDNTQKYVLMLDWHPRAQPLLAGMQDWMSHNGGWPWVETIVITPPNGHQGLGKLKSAAIETGDEALLDFVERALLPAIEAKYPTNGFKIVSGFTGNGGLVLHALLRRPALFNAYIAISPVLSEDFAKVLSQAKNRLKGLDKSLAGKTRFLQLSTSDSDFERGELDAFAELEAVLKANAPASLKWQSLRFDGSYYMTQPVLGVARGIEFVFDEVHKPLAADSAISRQGVAAILAHYLRLSREVYGFDVSAEGALIALAKASLPDAPQRAMAVLTESVTALPGNHSLKFELATIQASLGKNKDAAGQLEQALTLTNHPFWQRHYQRMLIQLRASREGESVRLSLRD</sequence>
<dbReference type="HOGENOM" id="CLU_700000_0_0_6"/>